<dbReference type="InterPro" id="IPR038109">
    <property type="entry name" value="DNA_bind_recomb_sf"/>
</dbReference>
<comment type="caution">
    <text evidence="3">The sequence shown here is derived from an EMBL/GenBank/DDBJ whole genome shotgun (WGS) entry which is preliminary data.</text>
</comment>
<evidence type="ECO:0000256" key="1">
    <source>
        <dbReference type="SAM" id="Coils"/>
    </source>
</evidence>
<proteinExistence type="predicted"/>
<dbReference type="PANTHER" id="PTHR30461">
    <property type="entry name" value="DNA-INVERTASE FROM LAMBDOID PROPHAGE"/>
    <property type="match status" value="1"/>
</dbReference>
<dbReference type="RefSeq" id="WP_184312600.1">
    <property type="nucleotide sequence ID" value="NZ_JACHEN010000033.1"/>
</dbReference>
<sequence length="539" mass="62593">METTQSLQKASTIPDQIITEPDLWSYVSPYDKAATYARISGEKNSNSILAQIELAKDTLSKEKLILFDIYTDEESATKLPYRDRPGFKRLLTDACKGEFKTVIVFRRDRLARSFEDFKEIKTIFKNHDIRILFSNKGEYQSTGDVMSDFIENIIISMDEFEAALINERTEAGRIEKKDRGEYQHGGSIPYGYKIETKKISERRKLINYIQIKVQTDFIKWVFESYLKIGENNYSMDTLLSEAPTKGGPKKKYTSAMINRIIERSVYAGHMFKHGTSKKIKTLFYRDSDAACLQLDMEMFNKMFAECSNVDTIIPLETWHKALIKRFENYRPQKEKTKNYLFKDMLFCGNKDCKENKIRLVSKKYYKCSTKSCFSIHKDAVIETLSKQIVNDIVNSEKAKNHLKNKINNIESTIQKLDLEYKACKTKTSKIIMKHLDSINSSSIPEELEYATKEEKEYQSKILEQQSTLNKLNETIYMIDSFKPNFSTTNIVSYLQTDIDLAQNMLKEIISKVVLTSSDQEGNRKQKKCEIKDDIVYGEI</sequence>
<dbReference type="Pfam" id="PF00239">
    <property type="entry name" value="Resolvase"/>
    <property type="match status" value="1"/>
</dbReference>
<dbReference type="AlphaFoldDB" id="A0A841KXM0"/>
<keyword evidence="4" id="KW-1185">Reference proteome</keyword>
<gene>
    <name evidence="3" type="ORF">HNQ80_004237</name>
</gene>
<organism evidence="3 4">
    <name type="scientific">Anaerosolibacter carboniphilus</name>
    <dbReference type="NCBI Taxonomy" id="1417629"/>
    <lineage>
        <taxon>Bacteria</taxon>
        <taxon>Bacillati</taxon>
        <taxon>Bacillota</taxon>
        <taxon>Clostridia</taxon>
        <taxon>Peptostreptococcales</taxon>
        <taxon>Thermotaleaceae</taxon>
        <taxon>Anaerosolibacter</taxon>
    </lineage>
</organism>
<dbReference type="SUPFAM" id="SSF53041">
    <property type="entry name" value="Resolvase-like"/>
    <property type="match status" value="1"/>
</dbReference>
<dbReference type="InterPro" id="IPR050639">
    <property type="entry name" value="SSR_resolvase"/>
</dbReference>
<dbReference type="PROSITE" id="PS51736">
    <property type="entry name" value="RECOMBINASES_3"/>
    <property type="match status" value="1"/>
</dbReference>
<dbReference type="InterPro" id="IPR006119">
    <property type="entry name" value="Resolv_N"/>
</dbReference>
<dbReference type="PANTHER" id="PTHR30461:SF23">
    <property type="entry name" value="DNA RECOMBINASE-RELATED"/>
    <property type="match status" value="1"/>
</dbReference>
<feature type="coiled-coil region" evidence="1">
    <location>
        <begin position="392"/>
        <end position="426"/>
    </location>
</feature>
<dbReference type="InterPro" id="IPR036162">
    <property type="entry name" value="Resolvase-like_N_sf"/>
</dbReference>
<dbReference type="Gene3D" id="3.90.1750.20">
    <property type="entry name" value="Putative Large Serine Recombinase, Chain B, Domain 2"/>
    <property type="match status" value="1"/>
</dbReference>
<evidence type="ECO:0000259" key="2">
    <source>
        <dbReference type="PROSITE" id="PS51736"/>
    </source>
</evidence>
<keyword evidence="1" id="KW-0175">Coiled coil</keyword>
<evidence type="ECO:0000313" key="3">
    <source>
        <dbReference type="EMBL" id="MBB6218097.1"/>
    </source>
</evidence>
<feature type="domain" description="Resolvase/invertase-type recombinase catalytic" evidence="2">
    <location>
        <begin position="32"/>
        <end position="180"/>
    </location>
</feature>
<dbReference type="GO" id="GO:0000150">
    <property type="term" value="F:DNA strand exchange activity"/>
    <property type="evidence" value="ECO:0007669"/>
    <property type="project" value="InterPro"/>
</dbReference>
<name>A0A841KXM0_9FIRM</name>
<dbReference type="Gene3D" id="3.40.50.1390">
    <property type="entry name" value="Resolvase, N-terminal catalytic domain"/>
    <property type="match status" value="1"/>
</dbReference>
<dbReference type="Proteomes" id="UP000579281">
    <property type="component" value="Unassembled WGS sequence"/>
</dbReference>
<dbReference type="SMART" id="SM00857">
    <property type="entry name" value="Resolvase"/>
    <property type="match status" value="1"/>
</dbReference>
<dbReference type="CDD" id="cd00338">
    <property type="entry name" value="Ser_Recombinase"/>
    <property type="match status" value="1"/>
</dbReference>
<accession>A0A841KXM0</accession>
<dbReference type="EMBL" id="JACHEN010000033">
    <property type="protein sequence ID" value="MBB6218097.1"/>
    <property type="molecule type" value="Genomic_DNA"/>
</dbReference>
<reference evidence="3 4" key="1">
    <citation type="submission" date="2020-08" db="EMBL/GenBank/DDBJ databases">
        <title>Genomic Encyclopedia of Type Strains, Phase IV (KMG-IV): sequencing the most valuable type-strain genomes for metagenomic binning, comparative biology and taxonomic classification.</title>
        <authorList>
            <person name="Goeker M."/>
        </authorList>
    </citation>
    <scope>NUCLEOTIDE SEQUENCE [LARGE SCALE GENOMIC DNA]</scope>
    <source>
        <strain evidence="3 4">DSM 103526</strain>
    </source>
</reference>
<protein>
    <submittedName>
        <fullName evidence="3">DNA invertase Pin-like site-specific DNA recombinase</fullName>
    </submittedName>
</protein>
<evidence type="ECO:0000313" key="4">
    <source>
        <dbReference type="Proteomes" id="UP000579281"/>
    </source>
</evidence>
<dbReference type="GO" id="GO:0003677">
    <property type="term" value="F:DNA binding"/>
    <property type="evidence" value="ECO:0007669"/>
    <property type="project" value="InterPro"/>
</dbReference>